<gene>
    <name evidence="3" type="ORF">ACFOEX_03110</name>
</gene>
<evidence type="ECO:0000256" key="2">
    <source>
        <dbReference type="HAMAP-Rule" id="MF_00048"/>
    </source>
</evidence>
<accession>A0ABV7LBU6</accession>
<protein>
    <recommendedName>
        <fullName evidence="2">UPF0102 protein ACFOEX_03110</fullName>
    </recommendedName>
</protein>
<comment type="caution">
    <text evidence="3">The sequence shown here is derived from an EMBL/GenBank/DDBJ whole genome shotgun (WGS) entry which is preliminary data.</text>
</comment>
<dbReference type="EMBL" id="JBHRUV010000017">
    <property type="protein sequence ID" value="MFC3265352.1"/>
    <property type="molecule type" value="Genomic_DNA"/>
</dbReference>
<name>A0ABV7LBU6_9HYPH</name>
<dbReference type="Proteomes" id="UP001595536">
    <property type="component" value="Unassembled WGS sequence"/>
</dbReference>
<reference evidence="4" key="1">
    <citation type="journal article" date="2019" name="Int. J. Syst. Evol. Microbiol.">
        <title>The Global Catalogue of Microorganisms (GCM) 10K type strain sequencing project: providing services to taxonomists for standard genome sequencing and annotation.</title>
        <authorList>
            <consortium name="The Broad Institute Genomics Platform"/>
            <consortium name="The Broad Institute Genome Sequencing Center for Infectious Disease"/>
            <person name="Wu L."/>
            <person name="Ma J."/>
        </authorList>
    </citation>
    <scope>NUCLEOTIDE SEQUENCE [LARGE SCALE GENOMIC DNA]</scope>
    <source>
        <strain evidence="4">CCM 7941</strain>
    </source>
</reference>
<dbReference type="InterPro" id="IPR011856">
    <property type="entry name" value="tRNA_endonuc-like_dom_sf"/>
</dbReference>
<dbReference type="InterPro" id="IPR011335">
    <property type="entry name" value="Restrct_endonuc-II-like"/>
</dbReference>
<proteinExistence type="inferred from homology"/>
<sequence length="143" mass="15642">MAPLVRRSAPARRRPGDSAARGLRAETVAAWLLRLKGYRILARRYRAGAGEIDLIARRGAVIALVEVKTRRRMDDAFAAISAGKRRRIASAAAVWLARNPRFAGHTLRLDAVFVGDLSWRALRAGAVRLPVHVADVAPLALYA</sequence>
<comment type="similarity">
    <text evidence="1 2">Belongs to the UPF0102 family.</text>
</comment>
<dbReference type="InterPro" id="IPR003509">
    <property type="entry name" value="UPF0102_YraN-like"/>
</dbReference>
<dbReference type="SUPFAM" id="SSF52980">
    <property type="entry name" value="Restriction endonuclease-like"/>
    <property type="match status" value="1"/>
</dbReference>
<dbReference type="PANTHER" id="PTHR34039">
    <property type="entry name" value="UPF0102 PROTEIN YRAN"/>
    <property type="match status" value="1"/>
</dbReference>
<evidence type="ECO:0000313" key="3">
    <source>
        <dbReference type="EMBL" id="MFC3265352.1"/>
    </source>
</evidence>
<organism evidence="3 4">
    <name type="scientific">Camelimonas abortus</name>
    <dbReference type="NCBI Taxonomy" id="1017184"/>
    <lineage>
        <taxon>Bacteria</taxon>
        <taxon>Pseudomonadati</taxon>
        <taxon>Pseudomonadota</taxon>
        <taxon>Alphaproteobacteria</taxon>
        <taxon>Hyphomicrobiales</taxon>
        <taxon>Chelatococcaceae</taxon>
        <taxon>Camelimonas</taxon>
    </lineage>
</organism>
<dbReference type="Pfam" id="PF02021">
    <property type="entry name" value="UPF0102"/>
    <property type="match status" value="1"/>
</dbReference>
<dbReference type="PANTHER" id="PTHR34039:SF1">
    <property type="entry name" value="UPF0102 PROTEIN YRAN"/>
    <property type="match status" value="1"/>
</dbReference>
<evidence type="ECO:0000313" key="4">
    <source>
        <dbReference type="Proteomes" id="UP001595536"/>
    </source>
</evidence>
<keyword evidence="4" id="KW-1185">Reference proteome</keyword>
<dbReference type="Gene3D" id="3.40.1350.10">
    <property type="match status" value="1"/>
</dbReference>
<dbReference type="RefSeq" id="WP_376831915.1">
    <property type="nucleotide sequence ID" value="NZ_JBHLWR010000006.1"/>
</dbReference>
<evidence type="ECO:0000256" key="1">
    <source>
        <dbReference type="ARBA" id="ARBA00006738"/>
    </source>
</evidence>
<dbReference type="HAMAP" id="MF_00048">
    <property type="entry name" value="UPF0102"/>
    <property type="match status" value="1"/>
</dbReference>